<evidence type="ECO:0000256" key="2">
    <source>
        <dbReference type="SAM" id="MobiDB-lite"/>
    </source>
</evidence>
<feature type="coiled-coil region" evidence="1">
    <location>
        <begin position="198"/>
        <end position="347"/>
    </location>
</feature>
<accession>A0A9P0HCG5</accession>
<dbReference type="PANTHER" id="PTHR23159">
    <property type="entry name" value="CENTROSOMAL PROTEIN 2"/>
    <property type="match status" value="1"/>
</dbReference>
<reference evidence="3" key="1">
    <citation type="submission" date="2022-01" db="EMBL/GenBank/DDBJ databases">
        <authorList>
            <person name="King R."/>
        </authorList>
    </citation>
    <scope>NUCLEOTIDE SEQUENCE</scope>
</reference>
<feature type="coiled-coil region" evidence="1">
    <location>
        <begin position="398"/>
        <end position="432"/>
    </location>
</feature>
<proteinExistence type="predicted"/>
<feature type="region of interest" description="Disordered" evidence="2">
    <location>
        <begin position="776"/>
        <end position="800"/>
    </location>
</feature>
<dbReference type="EMBL" id="OV725080">
    <property type="protein sequence ID" value="CAH1399438.1"/>
    <property type="molecule type" value="Genomic_DNA"/>
</dbReference>
<dbReference type="Proteomes" id="UP001152798">
    <property type="component" value="Chromosome 4"/>
</dbReference>
<evidence type="ECO:0000313" key="4">
    <source>
        <dbReference type="Proteomes" id="UP001152798"/>
    </source>
</evidence>
<keyword evidence="1" id="KW-0175">Coiled coil</keyword>
<organism evidence="3 4">
    <name type="scientific">Nezara viridula</name>
    <name type="common">Southern green stink bug</name>
    <name type="synonym">Cimex viridulus</name>
    <dbReference type="NCBI Taxonomy" id="85310"/>
    <lineage>
        <taxon>Eukaryota</taxon>
        <taxon>Metazoa</taxon>
        <taxon>Ecdysozoa</taxon>
        <taxon>Arthropoda</taxon>
        <taxon>Hexapoda</taxon>
        <taxon>Insecta</taxon>
        <taxon>Pterygota</taxon>
        <taxon>Neoptera</taxon>
        <taxon>Paraneoptera</taxon>
        <taxon>Hemiptera</taxon>
        <taxon>Heteroptera</taxon>
        <taxon>Panheteroptera</taxon>
        <taxon>Pentatomomorpha</taxon>
        <taxon>Pentatomoidea</taxon>
        <taxon>Pentatomidae</taxon>
        <taxon>Pentatominae</taxon>
        <taxon>Nezara</taxon>
    </lineage>
</organism>
<name>A0A9P0HCG5_NEZVI</name>
<dbReference type="PANTHER" id="PTHR23159:SF31">
    <property type="entry name" value="CENTROSOME-ASSOCIATED PROTEIN CEP250 ISOFORM X1"/>
    <property type="match status" value="1"/>
</dbReference>
<sequence length="933" mass="106695">MSSIVYINGPLTTVLSQKTVFRNSETRYDSTDIDDVSDSGVMSLPASDDEHQDFTVEAKSEGDVKSRLLSLSQSCGVAERICLQQGLALLRHYEARIEALESTIAAMCTEATLSRNLQSEEIRGSSRIIATVLPFTERKDCLQESGIFEESEWASRGTQTEPRAEHGDLTTELEKLSRIREKIETGTLQPEVPPLKQLAYYRERAETLESRLAVYEARPDEMTRLLRTRVEKEARLEAEVRHLRDRIAKLELENRALEEERCELEEAENDTRLRCQKLELKLSAVGEKKNCLKAQLEQLTREMAAREEEHKQTSQMESLVKNYEKKNQELEEREMEVRYRLQMLENTMPALLMWNMWRMMVAMQQAQTAPVAGVPPAHPGISPVHPGVPSLGPMNSKEEELISKLQSLEARLNSENRMLQDSRNAEEALRNKVHDLEMILDSKDTNIIQILDRDPGQDIEAFEKMTKMAKERIEMKRRIKDLELKEHMYQETLQEFDGMFSDLEGNYSKQLKEKDDALSDKDAKLAETEYKLNQSKKISAENAQLHERLLQLEQEMKILTEALKKREIERDALEREERKLNQELQDCLAELENLKKQVEGPMLGQLEIQKKKGLQLEQELERLQDEKFEMEADRKAEVSTLKNRINQLTRDIMESDVTIGELREEVQTLEMAIDDLRYVVSLEKANKEELRKEYEAKLEEKDRLLEELSNSMNQESEGKSLREELDEMMLDSGDSLSADDFQKIEEIDIEISVAKKKVSCNRVSCNIVSNREDDEFSTPIASDSEDYTTSSKVPEIGESDVGSINSKMKNFYETSHDLEKLQLKTKTALGIQELIAEIDNGESLLDIEASRAALAGLPLHTTSLPRDCQVAQEAVTNSTGRDIKGTVDNLTKAFQHSKTCKKCNETLGSFLGDLIKELGVRLPSIQTLGNHQL</sequence>
<feature type="coiled-coil region" evidence="1">
    <location>
        <begin position="535"/>
        <end position="714"/>
    </location>
</feature>
<keyword evidence="4" id="KW-1185">Reference proteome</keyword>
<evidence type="ECO:0000313" key="3">
    <source>
        <dbReference type="EMBL" id="CAH1399438.1"/>
    </source>
</evidence>
<gene>
    <name evidence="3" type="ORF">NEZAVI_LOCUS8887</name>
</gene>
<feature type="coiled-coil region" evidence="1">
    <location>
        <begin position="83"/>
        <end position="110"/>
    </location>
</feature>
<dbReference type="OrthoDB" id="6424487at2759"/>
<dbReference type="AlphaFoldDB" id="A0A9P0HCG5"/>
<evidence type="ECO:0000256" key="1">
    <source>
        <dbReference type="SAM" id="Coils"/>
    </source>
</evidence>
<protein>
    <submittedName>
        <fullName evidence="3">Uncharacterized protein</fullName>
    </submittedName>
</protein>